<dbReference type="SMART" id="SM00829">
    <property type="entry name" value="PKS_ER"/>
    <property type="match status" value="1"/>
</dbReference>
<dbReference type="InterPro" id="IPR041694">
    <property type="entry name" value="ADH_N_2"/>
</dbReference>
<dbReference type="GO" id="GO:0016628">
    <property type="term" value="F:oxidoreductase activity, acting on the CH-CH group of donors, NAD or NADP as acceptor"/>
    <property type="evidence" value="ECO:0007669"/>
    <property type="project" value="InterPro"/>
</dbReference>
<gene>
    <name evidence="3" type="ORF">F1654_04260</name>
</gene>
<dbReference type="InterPro" id="IPR045010">
    <property type="entry name" value="MDR_fam"/>
</dbReference>
<dbReference type="SUPFAM" id="SSF51735">
    <property type="entry name" value="NAD(P)-binding Rossmann-fold domains"/>
    <property type="match status" value="1"/>
</dbReference>
<keyword evidence="4" id="KW-1185">Reference proteome</keyword>
<dbReference type="AlphaFoldDB" id="A0A5M6ZK69"/>
<dbReference type="Gene3D" id="3.90.180.10">
    <property type="entry name" value="Medium-chain alcohol dehydrogenases, catalytic domain"/>
    <property type="match status" value="1"/>
</dbReference>
<proteinExistence type="predicted"/>
<dbReference type="Pfam" id="PF16884">
    <property type="entry name" value="ADH_N_2"/>
    <property type="match status" value="1"/>
</dbReference>
<evidence type="ECO:0000313" key="3">
    <source>
        <dbReference type="EMBL" id="KAA5805203.1"/>
    </source>
</evidence>
<protein>
    <submittedName>
        <fullName evidence="3">NADP-dependent oxidoreductase</fullName>
    </submittedName>
</protein>
<organism evidence="3 4">
    <name type="scientific">Alkalicaulis satelles</name>
    <dbReference type="NCBI Taxonomy" id="2609175"/>
    <lineage>
        <taxon>Bacteria</taxon>
        <taxon>Pseudomonadati</taxon>
        <taxon>Pseudomonadota</taxon>
        <taxon>Alphaproteobacteria</taxon>
        <taxon>Maricaulales</taxon>
        <taxon>Maricaulaceae</taxon>
        <taxon>Alkalicaulis</taxon>
    </lineage>
</organism>
<comment type="caution">
    <text evidence="3">The sequence shown here is derived from an EMBL/GenBank/DDBJ whole genome shotgun (WGS) entry which is preliminary data.</text>
</comment>
<dbReference type="Pfam" id="PF00107">
    <property type="entry name" value="ADH_zinc_N"/>
    <property type="match status" value="1"/>
</dbReference>
<dbReference type="InterPro" id="IPR036291">
    <property type="entry name" value="NAD(P)-bd_dom_sf"/>
</dbReference>
<feature type="domain" description="Enoyl reductase (ER)" evidence="2">
    <location>
        <begin position="14"/>
        <end position="331"/>
    </location>
</feature>
<dbReference type="InterPro" id="IPR013149">
    <property type="entry name" value="ADH-like_C"/>
</dbReference>
<dbReference type="InterPro" id="IPR011032">
    <property type="entry name" value="GroES-like_sf"/>
</dbReference>
<dbReference type="InterPro" id="IPR020843">
    <property type="entry name" value="ER"/>
</dbReference>
<dbReference type="PANTHER" id="PTHR43205:SF7">
    <property type="entry name" value="PROSTAGLANDIN REDUCTASE 1"/>
    <property type="match status" value="1"/>
</dbReference>
<evidence type="ECO:0000259" key="2">
    <source>
        <dbReference type="SMART" id="SM00829"/>
    </source>
</evidence>
<dbReference type="RefSeq" id="WP_150022234.1">
    <property type="nucleotide sequence ID" value="NZ_VWOJ01000001.1"/>
</dbReference>
<dbReference type="PANTHER" id="PTHR43205">
    <property type="entry name" value="PROSTAGLANDIN REDUCTASE"/>
    <property type="match status" value="1"/>
</dbReference>
<dbReference type="EMBL" id="VWOJ01000001">
    <property type="protein sequence ID" value="KAA5805203.1"/>
    <property type="molecule type" value="Genomic_DNA"/>
</dbReference>
<dbReference type="Proteomes" id="UP000325122">
    <property type="component" value="Unassembled WGS sequence"/>
</dbReference>
<dbReference type="FunFam" id="3.40.50.720:FF:000121">
    <property type="entry name" value="Prostaglandin reductase 2"/>
    <property type="match status" value="1"/>
</dbReference>
<dbReference type="CDD" id="cd05288">
    <property type="entry name" value="PGDH"/>
    <property type="match status" value="1"/>
</dbReference>
<evidence type="ECO:0000256" key="1">
    <source>
        <dbReference type="ARBA" id="ARBA00023002"/>
    </source>
</evidence>
<dbReference type="SUPFAM" id="SSF50129">
    <property type="entry name" value="GroES-like"/>
    <property type="match status" value="1"/>
</dbReference>
<accession>A0A5M6ZK69</accession>
<sequence>MKSREIRLVRHFTGPVKPDYFELAEVELPEPGAGEVRVRNAFLSVDPYMRGRMIGVKTYVDPFQPGQPMDGGAVGQVVDSKADGFAPGDWVMSMHGWREGYTAPAAGLMKIDASLLPAQAYLGIAGMPGLTAYAGLKRMIGLKEGETLWMSAGAGAVGTAGIQFAKAMGAHVIATAGGPDKTAFCRSIGADAVVDYKAESDLAGALRAAAKPFGGIDAYYENVGGDHLQAALDVIKPFGRIAACGMIARYNDDTPAPGPSNLTQIVAKKLTIRGFIVTDHFDMQGEFIADLSRWIGAGQVRLHDTVYEGIERTPDAFMGLFTGANTGKMLVKL</sequence>
<dbReference type="Gene3D" id="3.40.50.720">
    <property type="entry name" value="NAD(P)-binding Rossmann-like Domain"/>
    <property type="match status" value="1"/>
</dbReference>
<keyword evidence="1" id="KW-0560">Oxidoreductase</keyword>
<reference evidence="3 4" key="1">
    <citation type="submission" date="2019-09" db="EMBL/GenBank/DDBJ databases">
        <authorList>
            <person name="Kevbrin V."/>
            <person name="Grouzdev D.S."/>
        </authorList>
    </citation>
    <scope>NUCLEOTIDE SEQUENCE [LARGE SCALE GENOMIC DNA]</scope>
    <source>
        <strain evidence="3 4">G-192</strain>
    </source>
</reference>
<evidence type="ECO:0000313" key="4">
    <source>
        <dbReference type="Proteomes" id="UP000325122"/>
    </source>
</evidence>
<name>A0A5M6ZK69_9PROT</name>